<evidence type="ECO:0000256" key="4">
    <source>
        <dbReference type="ARBA" id="ARBA00022692"/>
    </source>
</evidence>
<feature type="domain" description="Mce/MlaD" evidence="9">
    <location>
        <begin position="294"/>
        <end position="403"/>
    </location>
</feature>
<protein>
    <submittedName>
        <fullName evidence="10">MCE family protein</fullName>
    </submittedName>
</protein>
<keyword evidence="6 8" id="KW-0472">Membrane</keyword>
<evidence type="ECO:0000256" key="7">
    <source>
        <dbReference type="SAM" id="MobiDB-lite"/>
    </source>
</evidence>
<feature type="domain" description="Mce/MlaD" evidence="9">
    <location>
        <begin position="165"/>
        <end position="225"/>
    </location>
</feature>
<evidence type="ECO:0000313" key="10">
    <source>
        <dbReference type="EMBL" id="QYY79204.1"/>
    </source>
</evidence>
<dbReference type="InterPro" id="IPR051800">
    <property type="entry name" value="PqiA-PqiB_transport"/>
</dbReference>
<reference evidence="10 11" key="1">
    <citation type="journal article" date="2022" name="Int. J. Syst. Evol. Microbiol.">
        <title>Pseudomonas germanica sp. nov., isolated from Iris germanica rhizomes.</title>
        <authorList>
            <person name="Atanasov K.E."/>
            <person name="Galbis D.M."/>
            <person name="Gallego J."/>
            <person name="Serpico A."/>
            <person name="Bosch M."/>
            <person name="Altabella T."/>
            <person name="Ferrer A."/>
        </authorList>
    </citation>
    <scope>NUCLEOTIDE SEQUENCE [LARGE SCALE GENOMIC DNA]</scope>
    <source>
        <strain evidence="10 11">FIT28</strain>
    </source>
</reference>
<accession>A0ABX8YGR7</accession>
<dbReference type="InterPro" id="IPR036554">
    <property type="entry name" value="GHMP_kinase_C_sf"/>
</dbReference>
<evidence type="ECO:0000256" key="2">
    <source>
        <dbReference type="ARBA" id="ARBA00022475"/>
    </source>
</evidence>
<dbReference type="PANTHER" id="PTHR30462:SF0">
    <property type="entry name" value="INTERMEMBRANE TRANSPORT PROTEIN YEBT"/>
    <property type="match status" value="1"/>
</dbReference>
<organism evidence="10 11">
    <name type="scientific">Pseudomonas germanica</name>
    <dbReference type="NCBI Taxonomy" id="2815720"/>
    <lineage>
        <taxon>Bacteria</taxon>
        <taxon>Pseudomonadati</taxon>
        <taxon>Pseudomonadota</taxon>
        <taxon>Gammaproteobacteria</taxon>
        <taxon>Pseudomonadales</taxon>
        <taxon>Pseudomonadaceae</taxon>
        <taxon>Pseudomonas</taxon>
    </lineage>
</organism>
<evidence type="ECO:0000313" key="11">
    <source>
        <dbReference type="Proteomes" id="UP000824588"/>
    </source>
</evidence>
<feature type="region of interest" description="Disordered" evidence="7">
    <location>
        <begin position="528"/>
        <end position="551"/>
    </location>
</feature>
<evidence type="ECO:0000256" key="8">
    <source>
        <dbReference type="SAM" id="Phobius"/>
    </source>
</evidence>
<proteinExistence type="predicted"/>
<gene>
    <name evidence="10" type="ORF">J0G10_15735</name>
</gene>
<dbReference type="RefSeq" id="WP_220556161.1">
    <property type="nucleotide sequence ID" value="NZ_CP071586.1"/>
</dbReference>
<dbReference type="Pfam" id="PF02470">
    <property type="entry name" value="MlaD"/>
    <property type="match status" value="3"/>
</dbReference>
<comment type="subcellular location">
    <subcellularLocation>
        <location evidence="1">Cell inner membrane</location>
    </subcellularLocation>
</comment>
<evidence type="ECO:0000256" key="5">
    <source>
        <dbReference type="ARBA" id="ARBA00022989"/>
    </source>
</evidence>
<dbReference type="PANTHER" id="PTHR30462">
    <property type="entry name" value="INTERMEMBRANE TRANSPORT PROTEIN PQIB-RELATED"/>
    <property type="match status" value="1"/>
</dbReference>
<keyword evidence="5 8" id="KW-1133">Transmembrane helix</keyword>
<dbReference type="InterPro" id="IPR003399">
    <property type="entry name" value="Mce/MlaD"/>
</dbReference>
<dbReference type="SUPFAM" id="SSF55060">
    <property type="entry name" value="GHMP Kinase, C-terminal domain"/>
    <property type="match status" value="1"/>
</dbReference>
<feature type="domain" description="Mce/MlaD" evidence="9">
    <location>
        <begin position="50"/>
        <end position="135"/>
    </location>
</feature>
<evidence type="ECO:0000256" key="3">
    <source>
        <dbReference type="ARBA" id="ARBA00022519"/>
    </source>
</evidence>
<dbReference type="Proteomes" id="UP000824588">
    <property type="component" value="Chromosome"/>
</dbReference>
<feature type="compositionally biased region" description="Basic and acidic residues" evidence="7">
    <location>
        <begin position="528"/>
        <end position="537"/>
    </location>
</feature>
<keyword evidence="3" id="KW-0997">Cell inner membrane</keyword>
<name>A0ABX8YGR7_9PSED</name>
<dbReference type="EMBL" id="CP071586">
    <property type="protein sequence ID" value="QYY79204.1"/>
    <property type="molecule type" value="Genomic_DNA"/>
</dbReference>
<keyword evidence="11" id="KW-1185">Reference proteome</keyword>
<sequence>MKSSATDEPRAPGQAPVKTRRFSISLVWIVPIVAVLVGISLVVHNVMQEGPTIIVNFKTGSGLTANKTEVKYRNVVIGQVTDVELSNDQKSVDATIKLSKQAETFTREDSQFWVVRPRIGAGGVSGIDTLLSGDYIGADVGQSDGRAKNFKGLENPPPITYGEPGKRFMLHAPDLGSLDIGSPVYYRKIPVGQVVTYALNPEGKGVDIEVFIHAPNDAFVTENTRFWNASGIDINVGANGFAVKTESLSTMLVGGIAFRAPDYSPNDVAAADDKDFELFADQQSALAPPNGKAQYMVLRFEQSLRGLKVDAPVEFLGMEIGRVVGINLDFDAKKRTFPLNVGIVIYPQRLGQAYKKMLTEFKHDPNDEAAGIRLLGTFVDNGLRAQARSGNLLTGQLYVALDFFPKAEKVAFDPSARPVVLPTVPGSLEQLQEKLEAVVDKLNKLPVDRIANNLDSNLIELRKGLTQFNAKTLPGVQSTLADVSKTLQSASSTLAEDSPQREKLTETLDELGRMSRSLRELSDYLGRHPESLIRGRPDNAAPIDLKGPPRN</sequence>
<evidence type="ECO:0000259" key="9">
    <source>
        <dbReference type="Pfam" id="PF02470"/>
    </source>
</evidence>
<feature type="transmembrane region" description="Helical" evidence="8">
    <location>
        <begin position="21"/>
        <end position="43"/>
    </location>
</feature>
<evidence type="ECO:0000256" key="6">
    <source>
        <dbReference type="ARBA" id="ARBA00023136"/>
    </source>
</evidence>
<keyword evidence="4 8" id="KW-0812">Transmembrane</keyword>
<evidence type="ECO:0000256" key="1">
    <source>
        <dbReference type="ARBA" id="ARBA00004533"/>
    </source>
</evidence>
<keyword evidence="2" id="KW-1003">Cell membrane</keyword>